<dbReference type="PANTHER" id="PTHR47331">
    <property type="entry name" value="PHD-TYPE DOMAIN-CONTAINING PROTEIN"/>
    <property type="match status" value="1"/>
</dbReference>
<evidence type="ECO:0000313" key="3">
    <source>
        <dbReference type="Proteomes" id="UP000807504"/>
    </source>
</evidence>
<feature type="domain" description="DUF5641" evidence="1">
    <location>
        <begin position="70"/>
        <end position="160"/>
    </location>
</feature>
<evidence type="ECO:0000313" key="2">
    <source>
        <dbReference type="EMBL" id="KAF8765153.1"/>
    </source>
</evidence>
<keyword evidence="3" id="KW-1185">Reference proteome</keyword>
<dbReference type="InterPro" id="IPR040676">
    <property type="entry name" value="DUF5641"/>
</dbReference>
<reference evidence="2" key="1">
    <citation type="journal article" date="2020" name="bioRxiv">
        <title>Chromosome-level reference genome of the European wasp spider Argiope bruennichi: a resource for studies on range expansion and evolutionary adaptation.</title>
        <authorList>
            <person name="Sheffer M.M."/>
            <person name="Hoppe A."/>
            <person name="Krehenwinkel H."/>
            <person name="Uhl G."/>
            <person name="Kuss A.W."/>
            <person name="Jensen L."/>
            <person name="Jensen C."/>
            <person name="Gillespie R.G."/>
            <person name="Hoff K.J."/>
            <person name="Prost S."/>
        </authorList>
    </citation>
    <scope>NUCLEOTIDE SEQUENCE</scope>
</reference>
<gene>
    <name evidence="2" type="ORF">HNY73_023143</name>
</gene>
<accession>A0A8T0E3Z2</accession>
<comment type="caution">
    <text evidence="2">The sequence shown here is derived from an EMBL/GenBank/DDBJ whole genome shotgun (WGS) entry which is preliminary data.</text>
</comment>
<proteinExistence type="predicted"/>
<dbReference type="Proteomes" id="UP000807504">
    <property type="component" value="Unassembled WGS sequence"/>
</dbReference>
<reference evidence="2" key="2">
    <citation type="submission" date="2020-06" db="EMBL/GenBank/DDBJ databases">
        <authorList>
            <person name="Sheffer M."/>
        </authorList>
    </citation>
    <scope>NUCLEOTIDE SEQUENCE</scope>
</reference>
<sequence length="171" mass="19774">MSQVRTCDETDFAPLKPIIHTGDEAVNLVSKYTTTSLVSRQRKVSGNRRVAKEFGVPDLNHLDRTDFNKRLRHLQGVRELLRRRFRLEYLSLLVQRPSTILISRQIKIGDIVLVECDNKRKVLWPLSKVTEIYPGKDGNVRVVRVKTASGELVRPIKKISPPQNTFIYRVR</sequence>
<organism evidence="2 3">
    <name type="scientific">Argiope bruennichi</name>
    <name type="common">Wasp spider</name>
    <name type="synonym">Aranea bruennichi</name>
    <dbReference type="NCBI Taxonomy" id="94029"/>
    <lineage>
        <taxon>Eukaryota</taxon>
        <taxon>Metazoa</taxon>
        <taxon>Ecdysozoa</taxon>
        <taxon>Arthropoda</taxon>
        <taxon>Chelicerata</taxon>
        <taxon>Arachnida</taxon>
        <taxon>Araneae</taxon>
        <taxon>Araneomorphae</taxon>
        <taxon>Entelegynae</taxon>
        <taxon>Araneoidea</taxon>
        <taxon>Araneidae</taxon>
        <taxon>Argiope</taxon>
    </lineage>
</organism>
<protein>
    <recommendedName>
        <fullName evidence="1">DUF5641 domain-containing protein</fullName>
    </recommendedName>
</protein>
<evidence type="ECO:0000259" key="1">
    <source>
        <dbReference type="Pfam" id="PF18701"/>
    </source>
</evidence>
<dbReference type="PANTHER" id="PTHR47331:SF1">
    <property type="entry name" value="GAG-LIKE PROTEIN"/>
    <property type="match status" value="1"/>
</dbReference>
<dbReference type="EMBL" id="JABXBU010002231">
    <property type="protein sequence ID" value="KAF8765153.1"/>
    <property type="molecule type" value="Genomic_DNA"/>
</dbReference>
<dbReference type="AlphaFoldDB" id="A0A8T0E3Z2"/>
<name>A0A8T0E3Z2_ARGBR</name>
<dbReference type="Pfam" id="PF18701">
    <property type="entry name" value="DUF5641"/>
    <property type="match status" value="1"/>
</dbReference>